<accession>A0A0C3C3Y2</accession>
<dbReference type="HOGENOM" id="CLU_1100682_0_0_1"/>
<protein>
    <submittedName>
        <fullName evidence="1">Uncharacterized protein</fullName>
    </submittedName>
</protein>
<proteinExistence type="predicted"/>
<evidence type="ECO:0000313" key="2">
    <source>
        <dbReference type="Proteomes" id="UP000053424"/>
    </source>
</evidence>
<reference evidence="1 2" key="1">
    <citation type="submission" date="2014-04" db="EMBL/GenBank/DDBJ databases">
        <authorList>
            <consortium name="DOE Joint Genome Institute"/>
            <person name="Kuo A."/>
            <person name="Gay G."/>
            <person name="Dore J."/>
            <person name="Kohler A."/>
            <person name="Nagy L.G."/>
            <person name="Floudas D."/>
            <person name="Copeland A."/>
            <person name="Barry K.W."/>
            <person name="Cichocki N."/>
            <person name="Veneault-Fourrey C."/>
            <person name="LaButti K."/>
            <person name="Lindquist E.A."/>
            <person name="Lipzen A."/>
            <person name="Lundell T."/>
            <person name="Morin E."/>
            <person name="Murat C."/>
            <person name="Sun H."/>
            <person name="Tunlid A."/>
            <person name="Henrissat B."/>
            <person name="Grigoriev I.V."/>
            <person name="Hibbett D.S."/>
            <person name="Martin F."/>
            <person name="Nordberg H.P."/>
            <person name="Cantor M.N."/>
            <person name="Hua S.X."/>
        </authorList>
    </citation>
    <scope>NUCLEOTIDE SEQUENCE [LARGE SCALE GENOMIC DNA]</scope>
    <source>
        <strain evidence="2">h7</strain>
    </source>
</reference>
<gene>
    <name evidence="1" type="ORF">M413DRAFT_25924</name>
</gene>
<organism evidence="1 2">
    <name type="scientific">Hebeloma cylindrosporum</name>
    <dbReference type="NCBI Taxonomy" id="76867"/>
    <lineage>
        <taxon>Eukaryota</taxon>
        <taxon>Fungi</taxon>
        <taxon>Dikarya</taxon>
        <taxon>Basidiomycota</taxon>
        <taxon>Agaricomycotina</taxon>
        <taxon>Agaricomycetes</taxon>
        <taxon>Agaricomycetidae</taxon>
        <taxon>Agaricales</taxon>
        <taxon>Agaricineae</taxon>
        <taxon>Hymenogastraceae</taxon>
        <taxon>Hebeloma</taxon>
    </lineage>
</organism>
<dbReference type="EMBL" id="KN831775">
    <property type="protein sequence ID" value="KIM43585.1"/>
    <property type="molecule type" value="Genomic_DNA"/>
</dbReference>
<name>A0A0C3C3Y2_HEBCY</name>
<dbReference type="AlphaFoldDB" id="A0A0C3C3Y2"/>
<dbReference type="Proteomes" id="UP000053424">
    <property type="component" value="Unassembled WGS sequence"/>
</dbReference>
<keyword evidence="2" id="KW-1185">Reference proteome</keyword>
<sequence length="277" mass="31906">MWRKNLKSSPPSAKESTSRLLAAAVLTQAEIPCVVWGEEALAWIHRVPTLIFYTLHLLVPESQLEKASQTLASLLPEYASMDPRSDYADGWIVISEKKKFQEQGRFPHASPLSRRFIHIALDAEKKANQTQNSVRQTLIPEFITLTPDSFFHLSATDTTSLVSLPEPIPPSLEDVRFPTLSTMYDALFSTINAPERSQYSFGLGMQLEQYLAYLHLYCFSEYVREWYKEVEDLPEPIREVGLALRPENKPRFWAMWLRDEPYSDDSDDDCNWRNAED</sequence>
<reference evidence="2" key="2">
    <citation type="submission" date="2015-01" db="EMBL/GenBank/DDBJ databases">
        <title>Evolutionary Origins and Diversification of the Mycorrhizal Mutualists.</title>
        <authorList>
            <consortium name="DOE Joint Genome Institute"/>
            <consortium name="Mycorrhizal Genomics Consortium"/>
            <person name="Kohler A."/>
            <person name="Kuo A."/>
            <person name="Nagy L.G."/>
            <person name="Floudas D."/>
            <person name="Copeland A."/>
            <person name="Barry K.W."/>
            <person name="Cichocki N."/>
            <person name="Veneault-Fourrey C."/>
            <person name="LaButti K."/>
            <person name="Lindquist E.A."/>
            <person name="Lipzen A."/>
            <person name="Lundell T."/>
            <person name="Morin E."/>
            <person name="Murat C."/>
            <person name="Riley R."/>
            <person name="Ohm R."/>
            <person name="Sun H."/>
            <person name="Tunlid A."/>
            <person name="Henrissat B."/>
            <person name="Grigoriev I.V."/>
            <person name="Hibbett D.S."/>
            <person name="Martin F."/>
        </authorList>
    </citation>
    <scope>NUCLEOTIDE SEQUENCE [LARGE SCALE GENOMIC DNA]</scope>
    <source>
        <strain evidence="2">h7</strain>
    </source>
</reference>
<dbReference type="OrthoDB" id="2730545at2759"/>
<evidence type="ECO:0000313" key="1">
    <source>
        <dbReference type="EMBL" id="KIM43585.1"/>
    </source>
</evidence>